<reference evidence="2" key="2">
    <citation type="journal article" date="2018" name="Mol. Plant Microbe Interact.">
        <title>Genome sequence resources for the wheat stripe rust pathogen (Puccinia striiformis f. sp. tritici) and the barley stripe rust pathogen (Puccinia striiformis f. sp. hordei).</title>
        <authorList>
            <person name="Xia C."/>
            <person name="Wang M."/>
            <person name="Yin C."/>
            <person name="Cornejo O.E."/>
            <person name="Hulbert S.H."/>
            <person name="Chen X."/>
        </authorList>
    </citation>
    <scope>NUCLEOTIDE SEQUENCE [LARGE SCALE GENOMIC DNA]</scope>
    <source>
        <strain evidence="2">93-210</strain>
    </source>
</reference>
<comment type="caution">
    <text evidence="1">The sequence shown here is derived from an EMBL/GenBank/DDBJ whole genome shotgun (WGS) entry which is preliminary data.</text>
</comment>
<name>A0ACC0DTB2_9BASI</name>
<organism evidence="1 2">
    <name type="scientific">Puccinia striiformis f. sp. tritici</name>
    <dbReference type="NCBI Taxonomy" id="168172"/>
    <lineage>
        <taxon>Eukaryota</taxon>
        <taxon>Fungi</taxon>
        <taxon>Dikarya</taxon>
        <taxon>Basidiomycota</taxon>
        <taxon>Pucciniomycotina</taxon>
        <taxon>Pucciniomycetes</taxon>
        <taxon>Pucciniales</taxon>
        <taxon>Pucciniaceae</taxon>
        <taxon>Puccinia</taxon>
    </lineage>
</organism>
<keyword evidence="2" id="KW-1185">Reference proteome</keyword>
<dbReference type="EMBL" id="CM045880">
    <property type="protein sequence ID" value="KAI7938376.1"/>
    <property type="molecule type" value="Genomic_DNA"/>
</dbReference>
<dbReference type="Proteomes" id="UP001060170">
    <property type="component" value="Chromosome 16"/>
</dbReference>
<reference evidence="1 2" key="3">
    <citation type="journal article" date="2022" name="Microbiol. Spectr.">
        <title>Folding features and dynamics of 3D genome architecture in plant fungal pathogens.</title>
        <authorList>
            <person name="Xia C."/>
        </authorList>
    </citation>
    <scope>NUCLEOTIDE SEQUENCE [LARGE SCALE GENOMIC DNA]</scope>
    <source>
        <strain evidence="1 2">93-210</strain>
    </source>
</reference>
<gene>
    <name evidence="1" type="ORF">MJO28_015296</name>
</gene>
<evidence type="ECO:0000313" key="1">
    <source>
        <dbReference type="EMBL" id="KAI7938376.1"/>
    </source>
</evidence>
<proteinExistence type="predicted"/>
<protein>
    <submittedName>
        <fullName evidence="1">Uncharacterized protein</fullName>
    </submittedName>
</protein>
<sequence length="356" mass="39424">MTVESRQNGQVKRHVGQGADIQTAILAISHAVAGQHHGPHGCEPTNLASHGSEPTNLASHGSEPTYLAIHGSEPGFSPPAHLPHWYLSRFLNTWQILVQGCLLEPPTSLNLTGSLTRKGFITSKGLHNTIKVSPSFKLTRNPLLRNCILDIASRLKKDSSSIPVVENSTKMTKQKEALMRAKSQLMSKQSTRPMNLQKENEFLHSHPNSQKKPNAFKPSPAAASKRTVPNTSIPVQCGFHVQVKGRFVSEFSRHPKAQFIESNNPNSHNKLLAELRDKFKGHDLGLYGPFSKTHYPFTHLGTKKSGFDNRKSFMAHLDAHKTNKQIDLILDYDDYAKSCAQGEEDESDTSSSDEET</sequence>
<evidence type="ECO:0000313" key="2">
    <source>
        <dbReference type="Proteomes" id="UP001060170"/>
    </source>
</evidence>
<reference evidence="2" key="1">
    <citation type="journal article" date="2018" name="BMC Genomics">
        <title>Genomic insights into host adaptation between the wheat stripe rust pathogen (Puccinia striiformis f. sp. tritici) and the barley stripe rust pathogen (Puccinia striiformis f. sp. hordei).</title>
        <authorList>
            <person name="Xia C."/>
            <person name="Wang M."/>
            <person name="Yin C."/>
            <person name="Cornejo O.E."/>
            <person name="Hulbert S.H."/>
            <person name="Chen X."/>
        </authorList>
    </citation>
    <scope>NUCLEOTIDE SEQUENCE [LARGE SCALE GENOMIC DNA]</scope>
    <source>
        <strain evidence="2">93-210</strain>
    </source>
</reference>
<accession>A0ACC0DTB2</accession>